<evidence type="ECO:0000256" key="13">
    <source>
        <dbReference type="SAM" id="Phobius"/>
    </source>
</evidence>
<organism evidence="15 16">
    <name type="scientific">Thecamonas trahens ATCC 50062</name>
    <dbReference type="NCBI Taxonomy" id="461836"/>
    <lineage>
        <taxon>Eukaryota</taxon>
        <taxon>Apusozoa</taxon>
        <taxon>Apusomonadida</taxon>
        <taxon>Apusomonadidae</taxon>
        <taxon>Thecamonas</taxon>
    </lineage>
</organism>
<gene>
    <name evidence="15" type="ORF">AMSG_09479</name>
</gene>
<evidence type="ECO:0000256" key="1">
    <source>
        <dbReference type="ARBA" id="ARBA00004141"/>
    </source>
</evidence>
<keyword evidence="11" id="KW-0753">Steroid metabolism</keyword>
<sequence>MPSISTLAFAAVVTAFALGHIAVFVLGADRGVVADLLALTYSTMLPIGCGAPLLDGGAWRMRLGAVATTFVAMSAITHLTWEAGWLVFREAIAASPTAPWAYSWWAYIDGGDTRYAQPDNTLLVVMEGLSVCNGVLGASALGLYASGGRYAPLGVLGMMAMAVVHLYSVALYYATELIDGLPSVGDSVFDLGFKFILANAPWLVFPPVVIVWGIGNPSLSPIAVADRSRLCSAAAALNGVIIIAIDSPLVTSNCINCINCANCSGKLRQ</sequence>
<evidence type="ECO:0000256" key="7">
    <source>
        <dbReference type="ARBA" id="ARBA00023011"/>
    </source>
</evidence>
<dbReference type="GO" id="GO:0000247">
    <property type="term" value="F:C-8 sterol isomerase activity"/>
    <property type="evidence" value="ECO:0007669"/>
    <property type="project" value="TreeGrafter"/>
</dbReference>
<keyword evidence="6 13" id="KW-1133">Transmembrane helix</keyword>
<dbReference type="RefSeq" id="XP_013754326.1">
    <property type="nucleotide sequence ID" value="XM_013898872.1"/>
</dbReference>
<feature type="transmembrane region" description="Helical" evidence="13">
    <location>
        <begin position="61"/>
        <end position="81"/>
    </location>
</feature>
<reference evidence="15 16" key="1">
    <citation type="submission" date="2010-05" db="EMBL/GenBank/DDBJ databases">
        <title>The Genome Sequence of Thecamonas trahens ATCC 50062.</title>
        <authorList>
            <consortium name="The Broad Institute Genome Sequencing Platform"/>
            <person name="Russ C."/>
            <person name="Cuomo C."/>
            <person name="Shea T."/>
            <person name="Young S.K."/>
            <person name="Zeng Q."/>
            <person name="Koehrsen M."/>
            <person name="Haas B."/>
            <person name="Borodovsky M."/>
            <person name="Guigo R."/>
            <person name="Alvarado L."/>
            <person name="Berlin A."/>
            <person name="Bochicchio J."/>
            <person name="Borenstein D."/>
            <person name="Chapman S."/>
            <person name="Chen Z."/>
            <person name="Freedman E."/>
            <person name="Gellesch M."/>
            <person name="Goldberg J."/>
            <person name="Griggs A."/>
            <person name="Gujja S."/>
            <person name="Heilman E."/>
            <person name="Heiman D."/>
            <person name="Hepburn T."/>
            <person name="Howarth C."/>
            <person name="Jen D."/>
            <person name="Larson L."/>
            <person name="Mehta T."/>
            <person name="Park D."/>
            <person name="Pearson M."/>
            <person name="Roberts A."/>
            <person name="Saif S."/>
            <person name="Shenoy N."/>
            <person name="Sisk P."/>
            <person name="Stolte C."/>
            <person name="Sykes S."/>
            <person name="Thomson T."/>
            <person name="Walk T."/>
            <person name="White J."/>
            <person name="Yandava C."/>
            <person name="Burger G."/>
            <person name="Gray M.W."/>
            <person name="Holland P.W.H."/>
            <person name="King N."/>
            <person name="Lang F.B.F."/>
            <person name="Roger A.J."/>
            <person name="Ruiz-Trillo I."/>
            <person name="Lander E."/>
            <person name="Nusbaum C."/>
        </authorList>
    </citation>
    <scope>NUCLEOTIDE SEQUENCE [LARGE SCALE GENOMIC DNA]</scope>
    <source>
        <strain evidence="15 16">ATCC 50062</strain>
    </source>
</reference>
<evidence type="ECO:0000259" key="14">
    <source>
        <dbReference type="Pfam" id="PF05241"/>
    </source>
</evidence>
<keyword evidence="3" id="KW-0444">Lipid biosynthesis</keyword>
<evidence type="ECO:0000313" key="16">
    <source>
        <dbReference type="Proteomes" id="UP000054408"/>
    </source>
</evidence>
<dbReference type="GO" id="GO:0016126">
    <property type="term" value="P:sterol biosynthetic process"/>
    <property type="evidence" value="ECO:0007669"/>
    <property type="project" value="UniProtKB-KW"/>
</dbReference>
<keyword evidence="7" id="KW-0756">Sterol biosynthesis</keyword>
<evidence type="ECO:0000256" key="12">
    <source>
        <dbReference type="ARBA" id="ARBA00023235"/>
    </source>
</evidence>
<dbReference type="OrthoDB" id="58557at2759"/>
<feature type="transmembrane region" description="Helical" evidence="13">
    <location>
        <begin position="195"/>
        <end position="214"/>
    </location>
</feature>
<comment type="similarity">
    <text evidence="2">Belongs to the EBP family.</text>
</comment>
<evidence type="ECO:0000256" key="5">
    <source>
        <dbReference type="ARBA" id="ARBA00022955"/>
    </source>
</evidence>
<feature type="domain" description="EXPERA" evidence="14">
    <location>
        <begin position="123"/>
        <end position="211"/>
    </location>
</feature>
<keyword evidence="8" id="KW-0443">Lipid metabolism</keyword>
<feature type="transmembrane region" description="Helical" evidence="13">
    <location>
        <begin position="122"/>
        <end position="146"/>
    </location>
</feature>
<evidence type="ECO:0000256" key="2">
    <source>
        <dbReference type="ARBA" id="ARBA00008337"/>
    </source>
</evidence>
<dbReference type="AlphaFoldDB" id="A0A0L0DQP9"/>
<dbReference type="EMBL" id="GL349482">
    <property type="protein sequence ID" value="KNC53763.1"/>
    <property type="molecule type" value="Genomic_DNA"/>
</dbReference>
<evidence type="ECO:0000256" key="4">
    <source>
        <dbReference type="ARBA" id="ARBA00022692"/>
    </source>
</evidence>
<keyword evidence="4 13" id="KW-0812">Transmembrane</keyword>
<name>A0A0L0DQP9_THETB</name>
<evidence type="ECO:0000256" key="8">
    <source>
        <dbReference type="ARBA" id="ARBA00023098"/>
    </source>
</evidence>
<dbReference type="PANTHER" id="PTHR14207">
    <property type="entry name" value="STEROL ISOMERASE"/>
    <property type="match status" value="1"/>
</dbReference>
<keyword evidence="5" id="KW-0752">Steroid biosynthesis</keyword>
<keyword evidence="9 13" id="KW-0472">Membrane</keyword>
<accession>A0A0L0DQP9</accession>
<evidence type="ECO:0000256" key="10">
    <source>
        <dbReference type="ARBA" id="ARBA00023166"/>
    </source>
</evidence>
<dbReference type="Pfam" id="PF05241">
    <property type="entry name" value="EBP"/>
    <property type="match status" value="1"/>
</dbReference>
<evidence type="ECO:0000256" key="11">
    <source>
        <dbReference type="ARBA" id="ARBA00023221"/>
    </source>
</evidence>
<dbReference type="GeneID" id="25567934"/>
<protein>
    <recommendedName>
        <fullName evidence="14">EXPERA domain-containing protein</fullName>
    </recommendedName>
</protein>
<dbReference type="PANTHER" id="PTHR14207:SF0">
    <property type="entry name" value="3-BETA-HYDROXYSTEROID-DELTA(8),DELTA(7)-ISOMERASE"/>
    <property type="match status" value="1"/>
</dbReference>
<dbReference type="GO" id="GO:0004769">
    <property type="term" value="F:steroid Delta-isomerase activity"/>
    <property type="evidence" value="ECO:0007669"/>
    <property type="project" value="TreeGrafter"/>
</dbReference>
<keyword evidence="10" id="KW-1207">Sterol metabolism</keyword>
<dbReference type="GO" id="GO:0047750">
    <property type="term" value="F:cholestenol delta-isomerase activity"/>
    <property type="evidence" value="ECO:0007669"/>
    <property type="project" value="InterPro"/>
</dbReference>
<keyword evidence="16" id="KW-1185">Reference proteome</keyword>
<dbReference type="GO" id="GO:0016020">
    <property type="term" value="C:membrane"/>
    <property type="evidence" value="ECO:0007669"/>
    <property type="project" value="UniProtKB-SubCell"/>
</dbReference>
<proteinExistence type="inferred from homology"/>
<dbReference type="InterPro" id="IPR033118">
    <property type="entry name" value="EXPERA"/>
</dbReference>
<comment type="subcellular location">
    <subcellularLocation>
        <location evidence="1">Membrane</location>
        <topology evidence="1">Multi-pass membrane protein</topology>
    </subcellularLocation>
</comment>
<evidence type="ECO:0000256" key="6">
    <source>
        <dbReference type="ARBA" id="ARBA00022989"/>
    </source>
</evidence>
<evidence type="ECO:0000256" key="9">
    <source>
        <dbReference type="ARBA" id="ARBA00023136"/>
    </source>
</evidence>
<keyword evidence="12" id="KW-0413">Isomerase</keyword>
<dbReference type="Proteomes" id="UP000054408">
    <property type="component" value="Unassembled WGS sequence"/>
</dbReference>
<dbReference type="InterPro" id="IPR007905">
    <property type="entry name" value="EBP"/>
</dbReference>
<evidence type="ECO:0000256" key="3">
    <source>
        <dbReference type="ARBA" id="ARBA00022516"/>
    </source>
</evidence>
<feature type="transmembrane region" description="Helical" evidence="13">
    <location>
        <begin position="37"/>
        <end position="54"/>
    </location>
</feature>
<feature type="transmembrane region" description="Helical" evidence="13">
    <location>
        <begin position="153"/>
        <end position="175"/>
    </location>
</feature>
<evidence type="ECO:0000313" key="15">
    <source>
        <dbReference type="EMBL" id="KNC53763.1"/>
    </source>
</evidence>
<dbReference type="GO" id="GO:0005783">
    <property type="term" value="C:endoplasmic reticulum"/>
    <property type="evidence" value="ECO:0007669"/>
    <property type="project" value="TreeGrafter"/>
</dbReference>